<dbReference type="InterPro" id="IPR025669">
    <property type="entry name" value="AAA_dom"/>
</dbReference>
<evidence type="ECO:0000313" key="2">
    <source>
        <dbReference type="EMBL" id="MEE6717148.1"/>
    </source>
</evidence>
<gene>
    <name evidence="2" type="ORF">PS435_15000</name>
</gene>
<dbReference type="Gene3D" id="3.40.50.300">
    <property type="entry name" value="P-loop containing nucleotide triphosphate hydrolases"/>
    <property type="match status" value="1"/>
</dbReference>
<accession>A0ABU7T3G4</accession>
<proteinExistence type="predicted"/>
<evidence type="ECO:0000259" key="1">
    <source>
        <dbReference type="Pfam" id="PF13614"/>
    </source>
</evidence>
<dbReference type="InterPro" id="IPR050678">
    <property type="entry name" value="DNA_Partitioning_ATPase"/>
</dbReference>
<comment type="caution">
    <text evidence="2">The sequence shown here is derived from an EMBL/GenBank/DDBJ whole genome shotgun (WGS) entry which is preliminary data.</text>
</comment>
<dbReference type="Proteomes" id="UP001330016">
    <property type="component" value="Unassembled WGS sequence"/>
</dbReference>
<dbReference type="CDD" id="cd02042">
    <property type="entry name" value="ParAB_family"/>
    <property type="match status" value="1"/>
</dbReference>
<dbReference type="RefSeq" id="WP_331244582.1">
    <property type="nucleotide sequence ID" value="NZ_JAQSGJ010000075.1"/>
</dbReference>
<name>A0ABU7T3G4_9LACO</name>
<sequence length="268" mass="30027">MEKVARSVAFSSNKGGVLKTSLAVNVAGALATNGKKTLMIDMDNQGNVATSFGKDPDDIEFTIYDLLTNNPEIKSVQDAVINVSPNLDIIVANDDMAYFEIDVLTDKGNYPNYFNLLKNVIKKFERDYDFIVLDTPPAMGLIAANIFDAVQDVVIPFQPEQYAFRSLVKTVDAITKFRESNSDLKIIDVVPTKVRNTNLHRAFLDAAKNYCKTQQIPFSKLEIRDTVKYGEMTARLSIPITMMDDLSKTLEPYKSVYDDLVHELGYLD</sequence>
<dbReference type="EMBL" id="JAQSGK010000075">
    <property type="protein sequence ID" value="MEE6717148.1"/>
    <property type="molecule type" value="Genomic_DNA"/>
</dbReference>
<dbReference type="SUPFAM" id="SSF52540">
    <property type="entry name" value="P-loop containing nucleoside triphosphate hydrolases"/>
    <property type="match status" value="1"/>
</dbReference>
<protein>
    <submittedName>
        <fullName evidence="2">AAA family ATPase</fullName>
    </submittedName>
</protein>
<reference evidence="2 3" key="1">
    <citation type="submission" date="2023-02" db="EMBL/GenBank/DDBJ databases">
        <title>The predominant lactic acid bacteria and yeasts involved in the spontaneous fermentation of millet during the production of the traditional porridge Hausa koko in Ghana.</title>
        <authorList>
            <person name="Atter A."/>
            <person name="Diaz M."/>
        </authorList>
    </citation>
    <scope>NUCLEOTIDE SEQUENCE [LARGE SCALE GENOMIC DNA]</scope>
    <source>
        <strain evidence="2 3">FI11640</strain>
    </source>
</reference>
<keyword evidence="3" id="KW-1185">Reference proteome</keyword>
<dbReference type="InterPro" id="IPR027417">
    <property type="entry name" value="P-loop_NTPase"/>
</dbReference>
<dbReference type="Pfam" id="PF13614">
    <property type="entry name" value="AAA_31"/>
    <property type="match status" value="1"/>
</dbReference>
<evidence type="ECO:0000313" key="3">
    <source>
        <dbReference type="Proteomes" id="UP001330016"/>
    </source>
</evidence>
<feature type="domain" description="AAA" evidence="1">
    <location>
        <begin position="6"/>
        <end position="186"/>
    </location>
</feature>
<dbReference type="PANTHER" id="PTHR13696">
    <property type="entry name" value="P-LOOP CONTAINING NUCLEOSIDE TRIPHOSPHATE HYDROLASE"/>
    <property type="match status" value="1"/>
</dbReference>
<dbReference type="PANTHER" id="PTHR13696:SF52">
    <property type="entry name" value="PARA FAMILY PROTEIN CT_582"/>
    <property type="match status" value="1"/>
</dbReference>
<organism evidence="2 3">
    <name type="scientific">Schleiferilactobacillus harbinensis</name>
    <dbReference type="NCBI Taxonomy" id="304207"/>
    <lineage>
        <taxon>Bacteria</taxon>
        <taxon>Bacillati</taxon>
        <taxon>Bacillota</taxon>
        <taxon>Bacilli</taxon>
        <taxon>Lactobacillales</taxon>
        <taxon>Lactobacillaceae</taxon>
        <taxon>Schleiferilactobacillus</taxon>
    </lineage>
</organism>